<gene>
    <name evidence="3" type="ORF">KOI35_42320</name>
</gene>
<sequence>MTGPERFWVSTVSLDHVEAAARGGFTQADHGANTRLRRLRPGDHIVYYSPRTQIRGGDPVRKFTALAVVTGDEPYQVTMSEDFHPWRLDCRFEPSTPVEAKPLAPELSFITDPEHWGMPFRRGLFTIPEADFRTIAARMTVA</sequence>
<dbReference type="InterPro" id="IPR022996">
    <property type="entry name" value="UPF0310"/>
</dbReference>
<comment type="similarity">
    <text evidence="1">Belongs to the UPF0310 family.</text>
</comment>
<dbReference type="Gene3D" id="3.10.590.10">
    <property type="entry name" value="ph1033 like domains"/>
    <property type="match status" value="1"/>
</dbReference>
<dbReference type="HAMAP" id="MF_00771">
    <property type="entry name" value="UPF0310"/>
    <property type="match status" value="1"/>
</dbReference>
<reference evidence="3 4" key="1">
    <citation type="submission" date="2021-06" db="EMBL/GenBank/DDBJ databases">
        <title>Actinoplanes lichenicola sp. nov., and Actinoplanes ovalisporus sp. nov., isolated from lichen in Thailand.</title>
        <authorList>
            <person name="Saeng-In P."/>
            <person name="Kanchanasin P."/>
            <person name="Yuki M."/>
            <person name="Kudo T."/>
            <person name="Ohkuma M."/>
            <person name="Phongsopitanun W."/>
            <person name="Tanasupawat S."/>
        </authorList>
    </citation>
    <scope>NUCLEOTIDE SEQUENCE [LARGE SCALE GENOMIC DNA]</scope>
    <source>
        <strain evidence="3 4">NBRC 110975</strain>
    </source>
</reference>
<accession>A0ABS5Z5D8</accession>
<dbReference type="Pfam" id="PF01878">
    <property type="entry name" value="EVE"/>
    <property type="match status" value="1"/>
</dbReference>
<evidence type="ECO:0000313" key="3">
    <source>
        <dbReference type="EMBL" id="MBU2670158.1"/>
    </source>
</evidence>
<proteinExistence type="inferred from homology"/>
<dbReference type="InterPro" id="IPR002740">
    <property type="entry name" value="EVE_domain"/>
</dbReference>
<dbReference type="EMBL" id="JAHKKG010000018">
    <property type="protein sequence ID" value="MBU2670158.1"/>
    <property type="molecule type" value="Genomic_DNA"/>
</dbReference>
<dbReference type="Proteomes" id="UP001519654">
    <property type="component" value="Unassembled WGS sequence"/>
</dbReference>
<keyword evidence="4" id="KW-1185">Reference proteome</keyword>
<dbReference type="CDD" id="cd21132">
    <property type="entry name" value="EVE-like"/>
    <property type="match status" value="1"/>
</dbReference>
<dbReference type="InterPro" id="IPR015947">
    <property type="entry name" value="PUA-like_sf"/>
</dbReference>
<comment type="caution">
    <text evidence="3">The sequence shown here is derived from an EMBL/GenBank/DDBJ whole genome shotgun (WGS) entry which is preliminary data.</text>
</comment>
<dbReference type="RefSeq" id="WP_215795386.1">
    <property type="nucleotide sequence ID" value="NZ_JAHKKG010000018.1"/>
</dbReference>
<dbReference type="SUPFAM" id="SSF88697">
    <property type="entry name" value="PUA domain-like"/>
    <property type="match status" value="1"/>
</dbReference>
<name>A0ABS5Z5D8_9ACTN</name>
<evidence type="ECO:0000256" key="1">
    <source>
        <dbReference type="HAMAP-Rule" id="MF_00771"/>
    </source>
</evidence>
<feature type="domain" description="EVE" evidence="2">
    <location>
        <begin position="11"/>
        <end position="136"/>
    </location>
</feature>
<evidence type="ECO:0000313" key="4">
    <source>
        <dbReference type="Proteomes" id="UP001519654"/>
    </source>
</evidence>
<evidence type="ECO:0000259" key="2">
    <source>
        <dbReference type="Pfam" id="PF01878"/>
    </source>
</evidence>
<organism evidence="3 4">
    <name type="scientific">Paractinoplanes bogorensis</name>
    <dbReference type="NCBI Taxonomy" id="1610840"/>
    <lineage>
        <taxon>Bacteria</taxon>
        <taxon>Bacillati</taxon>
        <taxon>Actinomycetota</taxon>
        <taxon>Actinomycetes</taxon>
        <taxon>Micromonosporales</taxon>
        <taxon>Micromonosporaceae</taxon>
        <taxon>Paractinoplanes</taxon>
    </lineage>
</organism>
<protein>
    <recommendedName>
        <fullName evidence="1">UPF0310 protein KOI35_42320</fullName>
    </recommendedName>
</protein>